<keyword evidence="4" id="KW-1185">Reference proteome</keyword>
<dbReference type="PANTHER" id="PTHR23150:SF35">
    <property type="entry name" value="BLL6746 PROTEIN"/>
    <property type="match status" value="1"/>
</dbReference>
<dbReference type="AlphaFoldDB" id="A0A846N1T1"/>
<feature type="domain" description="Sulfatase-modifying factor enzyme-like" evidence="2">
    <location>
        <begin position="30"/>
        <end position="292"/>
    </location>
</feature>
<proteinExistence type="predicted"/>
<dbReference type="Pfam" id="PF03781">
    <property type="entry name" value="FGE-sulfatase"/>
    <property type="match status" value="1"/>
</dbReference>
<evidence type="ECO:0000313" key="4">
    <source>
        <dbReference type="Proteomes" id="UP000570514"/>
    </source>
</evidence>
<dbReference type="Proteomes" id="UP000570514">
    <property type="component" value="Unassembled WGS sequence"/>
</dbReference>
<feature type="chain" id="PRO_5032972551" evidence="1">
    <location>
        <begin position="18"/>
        <end position="295"/>
    </location>
</feature>
<dbReference type="InterPro" id="IPR005532">
    <property type="entry name" value="SUMF_dom"/>
</dbReference>
<accession>A0A846N1T1</accession>
<name>A0A846N1T1_9PROT</name>
<feature type="signal peptide" evidence="1">
    <location>
        <begin position="1"/>
        <end position="17"/>
    </location>
</feature>
<dbReference type="Gene3D" id="3.90.1580.10">
    <property type="entry name" value="paralog of FGE (formylglycine-generating enzyme)"/>
    <property type="match status" value="1"/>
</dbReference>
<comment type="caution">
    <text evidence="3">The sequence shown here is derived from an EMBL/GenBank/DDBJ whole genome shotgun (WGS) entry which is preliminary data.</text>
</comment>
<dbReference type="RefSeq" id="WP_167083523.1">
    <property type="nucleotide sequence ID" value="NZ_BAAADC010000001.1"/>
</dbReference>
<dbReference type="PANTHER" id="PTHR23150">
    <property type="entry name" value="SULFATASE MODIFYING FACTOR 1, 2"/>
    <property type="match status" value="1"/>
</dbReference>
<gene>
    <name evidence="3" type="ORF">FHS83_002753</name>
</gene>
<dbReference type="GO" id="GO:0120147">
    <property type="term" value="F:formylglycine-generating oxidase activity"/>
    <property type="evidence" value="ECO:0007669"/>
    <property type="project" value="TreeGrafter"/>
</dbReference>
<evidence type="ECO:0000259" key="2">
    <source>
        <dbReference type="Pfam" id="PF03781"/>
    </source>
</evidence>
<reference evidence="3 4" key="1">
    <citation type="submission" date="2020-03" db="EMBL/GenBank/DDBJ databases">
        <title>Genomic Encyclopedia of Type Strains, Phase IV (KMG-IV): sequencing the most valuable type-strain genomes for metagenomic binning, comparative biology and taxonomic classification.</title>
        <authorList>
            <person name="Goeker M."/>
        </authorList>
    </citation>
    <scope>NUCLEOTIDE SEQUENCE [LARGE SCALE GENOMIC DNA]</scope>
    <source>
        <strain evidence="3 4">DSM 19867</strain>
    </source>
</reference>
<dbReference type="SUPFAM" id="SSF56436">
    <property type="entry name" value="C-type lectin-like"/>
    <property type="match status" value="1"/>
</dbReference>
<organism evidence="3 4">
    <name type="scientific">Rhizomicrobium palustre</name>
    <dbReference type="NCBI Taxonomy" id="189966"/>
    <lineage>
        <taxon>Bacteria</taxon>
        <taxon>Pseudomonadati</taxon>
        <taxon>Pseudomonadota</taxon>
        <taxon>Alphaproteobacteria</taxon>
        <taxon>Micropepsales</taxon>
        <taxon>Micropepsaceae</taxon>
        <taxon>Rhizomicrobium</taxon>
    </lineage>
</organism>
<evidence type="ECO:0000313" key="3">
    <source>
        <dbReference type="EMBL" id="NIK89435.1"/>
    </source>
</evidence>
<dbReference type="InterPro" id="IPR016187">
    <property type="entry name" value="CTDL_fold"/>
</dbReference>
<evidence type="ECO:0000256" key="1">
    <source>
        <dbReference type="SAM" id="SignalP"/>
    </source>
</evidence>
<sequence>MLRRLLLVGCLISGAVAAEPADRDFKECPECPDMIGIPAGKFVMGSPQSEAGRFDAEGPQRIVAVKAFALAKFNVTSEEYLNFLRATGYQPDPCNTLLDMRWHVPSKGLAYPPYDEEPSRWPASCISYKDAHAYIEWLNEQVRKARPNLPNKTGPYRLPSEAEWEYAARAGTTTARWWGDEIGRGHANCNGCGSTYDFHVLANVDSFKPNPFGLYGMLGNVWEWTEDCWHKSYVGAPSDARPWRDAKCSQHVLRGGSWDNVPLFVRSAARIASASDGSEYDYSTLAGFRIARDLP</sequence>
<keyword evidence="1" id="KW-0732">Signal</keyword>
<dbReference type="InterPro" id="IPR051043">
    <property type="entry name" value="Sulfatase_Mod_Factor_Kinase"/>
</dbReference>
<dbReference type="InterPro" id="IPR042095">
    <property type="entry name" value="SUMF_sf"/>
</dbReference>
<dbReference type="EMBL" id="JAASRM010000001">
    <property type="protein sequence ID" value="NIK89435.1"/>
    <property type="molecule type" value="Genomic_DNA"/>
</dbReference>
<protein>
    <submittedName>
        <fullName evidence="3">Formylglycine-generating enzyme required for sulfatase activity</fullName>
    </submittedName>
</protein>